<keyword evidence="3" id="KW-1185">Reference proteome</keyword>
<keyword evidence="1" id="KW-0732">Signal</keyword>
<dbReference type="Gene3D" id="2.10.25.10">
    <property type="entry name" value="Laminin"/>
    <property type="match status" value="1"/>
</dbReference>
<reference evidence="2 3" key="2">
    <citation type="submission" date="2018-11" db="EMBL/GenBank/DDBJ databases">
        <authorList>
            <consortium name="Pathogen Informatics"/>
        </authorList>
    </citation>
    <scope>NUCLEOTIDE SEQUENCE [LARGE SCALE GENOMIC DNA]</scope>
</reference>
<proteinExistence type="predicted"/>
<dbReference type="AlphaFoldDB" id="A0A0N4YC73"/>
<dbReference type="OMA" id="CGPYTCA"/>
<gene>
    <name evidence="2" type="ORF">NBR_LOCUS14129</name>
</gene>
<evidence type="ECO:0000313" key="3">
    <source>
        <dbReference type="Proteomes" id="UP000271162"/>
    </source>
</evidence>
<accession>A0A0N4YC73</accession>
<evidence type="ECO:0000256" key="1">
    <source>
        <dbReference type="SAM" id="SignalP"/>
    </source>
</evidence>
<name>A0A0N4YC73_NIPBR</name>
<feature type="chain" id="PRO_5043125514" evidence="1">
    <location>
        <begin position="17"/>
        <end position="95"/>
    </location>
</feature>
<evidence type="ECO:0000313" key="4">
    <source>
        <dbReference type="WBParaSite" id="NBR_0001412801-mRNA-1"/>
    </source>
</evidence>
<evidence type="ECO:0000313" key="2">
    <source>
        <dbReference type="EMBL" id="VDL77718.1"/>
    </source>
</evidence>
<sequence length="95" mass="10099">MFSFIVFAAALTVALASPPQYGGSKCNPPCGKHETCATSKAVCGPYTCATVNQTIRCQSIELLDPPQCLCSTGYVWRSDDQKDEGCIPASQCKST</sequence>
<dbReference type="WBParaSite" id="NBR_0001412801-mRNA-1">
    <property type="protein sequence ID" value="NBR_0001412801-mRNA-1"/>
    <property type="gene ID" value="NBR_0001412801"/>
</dbReference>
<organism evidence="4">
    <name type="scientific">Nippostrongylus brasiliensis</name>
    <name type="common">Rat hookworm</name>
    <dbReference type="NCBI Taxonomy" id="27835"/>
    <lineage>
        <taxon>Eukaryota</taxon>
        <taxon>Metazoa</taxon>
        <taxon>Ecdysozoa</taxon>
        <taxon>Nematoda</taxon>
        <taxon>Chromadorea</taxon>
        <taxon>Rhabditida</taxon>
        <taxon>Rhabditina</taxon>
        <taxon>Rhabditomorpha</taxon>
        <taxon>Strongyloidea</taxon>
        <taxon>Heligmosomidae</taxon>
        <taxon>Nippostrongylus</taxon>
    </lineage>
</organism>
<protein>
    <submittedName>
        <fullName evidence="4">TIL domain-containing protein</fullName>
    </submittedName>
</protein>
<dbReference type="EMBL" id="UYSL01021251">
    <property type="protein sequence ID" value="VDL77718.1"/>
    <property type="molecule type" value="Genomic_DNA"/>
</dbReference>
<feature type="signal peptide" evidence="1">
    <location>
        <begin position="1"/>
        <end position="16"/>
    </location>
</feature>
<dbReference type="Proteomes" id="UP000271162">
    <property type="component" value="Unassembled WGS sequence"/>
</dbReference>
<reference evidence="4" key="1">
    <citation type="submission" date="2017-02" db="UniProtKB">
        <authorList>
            <consortium name="WormBaseParasite"/>
        </authorList>
    </citation>
    <scope>IDENTIFICATION</scope>
</reference>